<dbReference type="PROSITE" id="PS50975">
    <property type="entry name" value="ATP_GRASP"/>
    <property type="match status" value="1"/>
</dbReference>
<evidence type="ECO:0000256" key="3">
    <source>
        <dbReference type="ARBA" id="ARBA00022840"/>
    </source>
</evidence>
<proteinExistence type="predicted"/>
<organism evidence="6 7">
    <name type="scientific">Clostridium algidicarnis DSM 15099</name>
    <dbReference type="NCBI Taxonomy" id="1121295"/>
    <lineage>
        <taxon>Bacteria</taxon>
        <taxon>Bacillati</taxon>
        <taxon>Bacillota</taxon>
        <taxon>Clostridia</taxon>
        <taxon>Eubacteriales</taxon>
        <taxon>Clostridiaceae</taxon>
        <taxon>Clostridium</taxon>
    </lineage>
</organism>
<dbReference type="InterPro" id="IPR011761">
    <property type="entry name" value="ATP-grasp"/>
</dbReference>
<protein>
    <submittedName>
        <fullName evidence="6">Biotin carboxylase</fullName>
    </submittedName>
</protein>
<dbReference type="InterPro" id="IPR052032">
    <property type="entry name" value="ATP-dep_AA_Ligase"/>
</dbReference>
<comment type="caution">
    <text evidence="6">The sequence shown here is derived from an EMBL/GenBank/DDBJ whole genome shotgun (WGS) entry which is preliminary data.</text>
</comment>
<dbReference type="GO" id="GO:0046872">
    <property type="term" value="F:metal ion binding"/>
    <property type="evidence" value="ECO:0007669"/>
    <property type="project" value="InterPro"/>
</dbReference>
<name>A0A2S6FV61_9CLOT</name>
<dbReference type="EMBL" id="PTIS01000020">
    <property type="protein sequence ID" value="PPK45273.1"/>
    <property type="molecule type" value="Genomic_DNA"/>
</dbReference>
<dbReference type="SUPFAM" id="SSF56059">
    <property type="entry name" value="Glutathione synthetase ATP-binding domain-like"/>
    <property type="match status" value="1"/>
</dbReference>
<dbReference type="PANTHER" id="PTHR43585:SF2">
    <property type="entry name" value="ATP-GRASP ENZYME FSQD"/>
    <property type="match status" value="1"/>
</dbReference>
<evidence type="ECO:0000313" key="6">
    <source>
        <dbReference type="EMBL" id="PPK45273.1"/>
    </source>
</evidence>
<accession>A0A2S6FV61</accession>
<dbReference type="Gene3D" id="3.30.470.20">
    <property type="entry name" value="ATP-grasp fold, B domain"/>
    <property type="match status" value="1"/>
</dbReference>
<dbReference type="GO" id="GO:0005524">
    <property type="term" value="F:ATP binding"/>
    <property type="evidence" value="ECO:0007669"/>
    <property type="project" value="UniProtKB-UniRule"/>
</dbReference>
<gene>
    <name evidence="6" type="ORF">BD821_12021</name>
</gene>
<evidence type="ECO:0000313" key="7">
    <source>
        <dbReference type="Proteomes" id="UP000239863"/>
    </source>
</evidence>
<reference evidence="6 7" key="1">
    <citation type="submission" date="2018-02" db="EMBL/GenBank/DDBJ databases">
        <title>Genomic Encyclopedia of Archaeal and Bacterial Type Strains, Phase II (KMG-II): from individual species to whole genera.</title>
        <authorList>
            <person name="Goeker M."/>
        </authorList>
    </citation>
    <scope>NUCLEOTIDE SEQUENCE [LARGE SCALE GENOMIC DNA]</scope>
    <source>
        <strain evidence="6 7">DSM 15099</strain>
    </source>
</reference>
<dbReference type="AlphaFoldDB" id="A0A2S6FV61"/>
<evidence type="ECO:0000256" key="4">
    <source>
        <dbReference type="PROSITE-ProRule" id="PRU00409"/>
    </source>
</evidence>
<sequence length="395" mass="43163">MKQQKLMILGVSELQLPAILKAKEKGLYVIGVDMNKNAVGVKYVDEFYELSTIDTGGILDKAVELGIDGIMTLATDMPMRSVAAVGERLNLTTITQKTAIMATDKARMREQLSNCNVPIPFFSSVLTYEEFEKAVNSFHGDIIIKPSDSSGSRGVYLLRDRNELEKTYEYSRKFSKTGEVVVEEYMSGPEVSVETITIKGVTHIIAITDKETSGHPYFVEMGHSIQSLLSEDMKEDIKKVTKAAITALGIDNSSAHTEIIVTSKGAKVVELGARLGGDNITTSLVPLATGIDMVEACIDLALGNKPNINKRFNKGAAIRYFNSNSGTLSKVEGIEKVRNNEGIQGILISKSIGDKINKIRSSVDRIGYVISQAESTEKAIDICKKTINEIKIIID</sequence>
<keyword evidence="1" id="KW-0436">Ligase</keyword>
<dbReference type="GO" id="GO:0016874">
    <property type="term" value="F:ligase activity"/>
    <property type="evidence" value="ECO:0007669"/>
    <property type="project" value="UniProtKB-KW"/>
</dbReference>
<dbReference type="PANTHER" id="PTHR43585">
    <property type="entry name" value="FUMIPYRROLE BIOSYNTHESIS PROTEIN C"/>
    <property type="match status" value="1"/>
</dbReference>
<dbReference type="Pfam" id="PF18603">
    <property type="entry name" value="LAL_C2"/>
    <property type="match status" value="1"/>
</dbReference>
<evidence type="ECO:0000256" key="2">
    <source>
        <dbReference type="ARBA" id="ARBA00022741"/>
    </source>
</evidence>
<keyword evidence="2 4" id="KW-0547">Nucleotide-binding</keyword>
<dbReference type="Proteomes" id="UP000239863">
    <property type="component" value="Unassembled WGS sequence"/>
</dbReference>
<dbReference type="SMART" id="SM01209">
    <property type="entry name" value="GARS_A"/>
    <property type="match status" value="1"/>
</dbReference>
<evidence type="ECO:0000259" key="5">
    <source>
        <dbReference type="PROSITE" id="PS50975"/>
    </source>
</evidence>
<dbReference type="Pfam" id="PF13535">
    <property type="entry name" value="ATP-grasp_4"/>
    <property type="match status" value="1"/>
</dbReference>
<dbReference type="Gene3D" id="3.30.1490.20">
    <property type="entry name" value="ATP-grasp fold, A domain"/>
    <property type="match status" value="1"/>
</dbReference>
<dbReference type="InterPro" id="IPR040570">
    <property type="entry name" value="LAL_C2"/>
</dbReference>
<dbReference type="RefSeq" id="WP_207655283.1">
    <property type="nucleotide sequence ID" value="NZ_PTIS01000020.1"/>
</dbReference>
<dbReference type="InterPro" id="IPR013815">
    <property type="entry name" value="ATP_grasp_subdomain_1"/>
</dbReference>
<keyword evidence="3 4" id="KW-0067">ATP-binding</keyword>
<evidence type="ECO:0000256" key="1">
    <source>
        <dbReference type="ARBA" id="ARBA00022598"/>
    </source>
</evidence>
<feature type="domain" description="ATP-grasp" evidence="5">
    <location>
        <begin position="109"/>
        <end position="302"/>
    </location>
</feature>
<dbReference type="Gene3D" id="3.40.50.20">
    <property type="match status" value="1"/>
</dbReference>